<keyword evidence="2" id="KW-1185">Reference proteome</keyword>
<dbReference type="AlphaFoldDB" id="A0A9W9FHQ7"/>
<accession>A0A9W9FHQ7</accession>
<reference evidence="1" key="1">
    <citation type="submission" date="2022-11" db="EMBL/GenBank/DDBJ databases">
        <authorList>
            <person name="Petersen C."/>
        </authorList>
    </citation>
    <scope>NUCLEOTIDE SEQUENCE</scope>
    <source>
        <strain evidence="1">IBT 30069</strain>
    </source>
</reference>
<comment type="caution">
    <text evidence="1">The sequence shown here is derived from an EMBL/GenBank/DDBJ whole genome shotgun (WGS) entry which is preliminary data.</text>
</comment>
<organism evidence="1 2">
    <name type="scientific">Penicillium angulare</name>
    <dbReference type="NCBI Taxonomy" id="116970"/>
    <lineage>
        <taxon>Eukaryota</taxon>
        <taxon>Fungi</taxon>
        <taxon>Dikarya</taxon>
        <taxon>Ascomycota</taxon>
        <taxon>Pezizomycotina</taxon>
        <taxon>Eurotiomycetes</taxon>
        <taxon>Eurotiomycetidae</taxon>
        <taxon>Eurotiales</taxon>
        <taxon>Aspergillaceae</taxon>
        <taxon>Penicillium</taxon>
    </lineage>
</organism>
<evidence type="ECO:0000313" key="2">
    <source>
        <dbReference type="Proteomes" id="UP001149165"/>
    </source>
</evidence>
<gene>
    <name evidence="1" type="ORF">N7456_006458</name>
</gene>
<protein>
    <submittedName>
        <fullName evidence="1">Uncharacterized protein</fullName>
    </submittedName>
</protein>
<proteinExistence type="predicted"/>
<name>A0A9W9FHQ7_9EURO</name>
<evidence type="ECO:0000313" key="1">
    <source>
        <dbReference type="EMBL" id="KAJ5100406.1"/>
    </source>
</evidence>
<sequence>MPSEPQISHQGSIGHQVPILSVSLETENGSKELKRENGDIYMEFRYKVTYHGVDATNSTTAGPFTFCISIFRDELNYQLDRLVQGGSKSWVPCRYGQYCLGFVNDRPSKIQVAQSEEFVCLVPGESWEGSFTLDDDTWEFPDHLKTGAIFRFAFRGATIKWWDWGTKDGTHADTVVTFRGLGQSTRSDILDEKNGGRPPVVVPHSNEIELVLEDSD</sequence>
<reference evidence="1" key="2">
    <citation type="journal article" date="2023" name="IMA Fungus">
        <title>Comparative genomic study of the Penicillium genus elucidates a diverse pangenome and 15 lateral gene transfer events.</title>
        <authorList>
            <person name="Petersen C."/>
            <person name="Sorensen T."/>
            <person name="Nielsen M.R."/>
            <person name="Sondergaard T.E."/>
            <person name="Sorensen J.L."/>
            <person name="Fitzpatrick D.A."/>
            <person name="Frisvad J.C."/>
            <person name="Nielsen K.L."/>
        </authorList>
    </citation>
    <scope>NUCLEOTIDE SEQUENCE</scope>
    <source>
        <strain evidence="1">IBT 30069</strain>
    </source>
</reference>
<dbReference type="Proteomes" id="UP001149165">
    <property type="component" value="Unassembled WGS sequence"/>
</dbReference>
<dbReference type="OrthoDB" id="4323953at2759"/>
<dbReference type="EMBL" id="JAPQKH010000004">
    <property type="protein sequence ID" value="KAJ5100406.1"/>
    <property type="molecule type" value="Genomic_DNA"/>
</dbReference>